<proteinExistence type="predicted"/>
<organism evidence="1 2">
    <name type="scientific">Marinobacter salsuginis</name>
    <dbReference type="NCBI Taxonomy" id="418719"/>
    <lineage>
        <taxon>Bacteria</taxon>
        <taxon>Pseudomonadati</taxon>
        <taxon>Pseudomonadota</taxon>
        <taxon>Gammaproteobacteria</taxon>
        <taxon>Pseudomonadales</taxon>
        <taxon>Marinobacteraceae</taxon>
        <taxon>Marinobacter</taxon>
    </lineage>
</organism>
<name>A0A5M3Q659_9GAMM</name>
<protein>
    <submittedName>
        <fullName evidence="1">Uncharacterized protein</fullName>
    </submittedName>
</protein>
<dbReference type="Proteomes" id="UP000387223">
    <property type="component" value="Unassembled WGS sequence"/>
</dbReference>
<evidence type="ECO:0000313" key="1">
    <source>
        <dbReference type="EMBL" id="GBO90210.1"/>
    </source>
</evidence>
<dbReference type="RefSeq" id="WP_136630370.1">
    <property type="nucleotide sequence ID" value="NZ_BGZI01000035.1"/>
</dbReference>
<dbReference type="AlphaFoldDB" id="A0A5M3Q659"/>
<accession>A0A5M3Q659</accession>
<comment type="caution">
    <text evidence="1">The sequence shown here is derived from an EMBL/GenBank/DDBJ whole genome shotgun (WGS) entry which is preliminary data.</text>
</comment>
<gene>
    <name evidence="1" type="ORF">MSSD14B_38780</name>
</gene>
<dbReference type="EMBL" id="BGZI01000035">
    <property type="protein sequence ID" value="GBO90210.1"/>
    <property type="molecule type" value="Genomic_DNA"/>
</dbReference>
<sequence length="474" mass="54126">MNFTRPPKNLSVNGFPITFREIALNSGRRLWVPRGISRNEEAGCWRIYVVSEDDIFTRYVHDQDYEGEPEASLKASFELMKAFLQGSTSRFIVDQRARSPGGERDPMTDCGVTGVMISRSSYQGYKKVVVTSHYAYQQPDGDLQRTQYYAGSISERSEQSNLVSLQTVLLQHLRKAIDVRRHYNRLRSQGIHPQKPLSHDDVPADIRAMPATIPEHIDVAEILDSYMATPWKPRVRTTGGDPELLAARLQQHDLTHPHKLVYLNGFSLRLRKRHCEGQTLYLPKEIYRARGEWRIRLFHADGIFTDSVTDDECQGSIEESLRQAWLYLISEIRQSSAYSEAQNFRPARNPLLETGIRAVNLLIFFASGGGKRQPRWRVSLGMVQDEGGERMRRTLIRTWTLSTVTDEKLSEALRHGAAMSAFRYHLLNAGIPPEEAVVRKDTAIPEEFWPSTPPCPVSADDLKYFVEQQEYSAA</sequence>
<evidence type="ECO:0000313" key="2">
    <source>
        <dbReference type="Proteomes" id="UP000387223"/>
    </source>
</evidence>
<reference evidence="1 2" key="1">
    <citation type="journal article" date="2019" name="J. Gen. Appl. Microbiol.">
        <title>Aerobic degradation of cis-dichloroethene by the marine bacterium Marinobacter salsuginis strain 5N-3.</title>
        <authorList>
            <person name="Inoue Y."/>
            <person name="Fukunaga Y."/>
            <person name="Katsumata H."/>
            <person name="Ohji S."/>
            <person name="Hosoyama A."/>
            <person name="Mori K."/>
            <person name="Ando K."/>
        </authorList>
    </citation>
    <scope>NUCLEOTIDE SEQUENCE [LARGE SCALE GENOMIC DNA]</scope>
    <source>
        <strain evidence="1 2">NBRC 109114</strain>
    </source>
</reference>